<evidence type="ECO:0000259" key="8">
    <source>
        <dbReference type="PROSITE" id="PS50850"/>
    </source>
</evidence>
<dbReference type="GO" id="GO:0022857">
    <property type="term" value="F:transmembrane transporter activity"/>
    <property type="evidence" value="ECO:0007669"/>
    <property type="project" value="InterPro"/>
</dbReference>
<keyword evidence="5 7" id="KW-1133">Transmembrane helix</keyword>
<feature type="transmembrane region" description="Helical" evidence="7">
    <location>
        <begin position="40"/>
        <end position="62"/>
    </location>
</feature>
<feature type="transmembrane region" description="Helical" evidence="7">
    <location>
        <begin position="299"/>
        <end position="322"/>
    </location>
</feature>
<feature type="transmembrane region" description="Helical" evidence="7">
    <location>
        <begin position="131"/>
        <end position="150"/>
    </location>
</feature>
<dbReference type="Proteomes" id="UP000663722">
    <property type="component" value="Chromosome"/>
</dbReference>
<evidence type="ECO:0000256" key="1">
    <source>
        <dbReference type="ARBA" id="ARBA00004651"/>
    </source>
</evidence>
<sequence length="398" mass="43750">MRKSDKKIFATLFFSIFTVVTGVGIVVPLLPVYAHELGANGFYVAMVFGIFSISRTCFLPYFGRCSDEKGRKPYIVTGLLAYGLISFAFMFADTLELLIIIRFVQGIASAMIMPVIHAYVGDITPKNREGFTMGVFNMSVFLGLSLGPLAGGVLKDHFSLQFSFLCMGMLSFASFFLSLFFLPPTRSEKAVCNKEAPAGWKHLLRDRAIAGLSFFRFTYTACIGIIWSFLPIFADLEFSLSSSRIGILVMLGVFVSGLVQTPMGFLADRVNKKAMLITGGLITSYSMLLFVWADGFKDLFLSNILFGFGGSISMAPLMAMAVRKGNQTEAMGSVMAIMTMAHSMGMMSGSLLAGVMMDIFELRQAFSFGSFLMIGGLVLFFVLTYSRKECVQPLMNRP</sequence>
<feature type="transmembrane region" description="Helical" evidence="7">
    <location>
        <begin position="74"/>
        <end position="92"/>
    </location>
</feature>
<feature type="domain" description="Major facilitator superfamily (MFS) profile" evidence="8">
    <location>
        <begin position="8"/>
        <end position="387"/>
    </location>
</feature>
<dbReference type="EMBL" id="CP061800">
    <property type="protein sequence ID" value="QTA85586.1"/>
    <property type="molecule type" value="Genomic_DNA"/>
</dbReference>
<organism evidence="9 10">
    <name type="scientific">Desulfonema magnum</name>
    <dbReference type="NCBI Taxonomy" id="45655"/>
    <lineage>
        <taxon>Bacteria</taxon>
        <taxon>Pseudomonadati</taxon>
        <taxon>Thermodesulfobacteriota</taxon>
        <taxon>Desulfobacteria</taxon>
        <taxon>Desulfobacterales</taxon>
        <taxon>Desulfococcaceae</taxon>
        <taxon>Desulfonema</taxon>
    </lineage>
</organism>
<keyword evidence="2" id="KW-0813">Transport</keyword>
<evidence type="ECO:0000256" key="7">
    <source>
        <dbReference type="SAM" id="Phobius"/>
    </source>
</evidence>
<name>A0A975GL87_9BACT</name>
<evidence type="ECO:0000256" key="4">
    <source>
        <dbReference type="ARBA" id="ARBA00022692"/>
    </source>
</evidence>
<dbReference type="SUPFAM" id="SSF103473">
    <property type="entry name" value="MFS general substrate transporter"/>
    <property type="match status" value="1"/>
</dbReference>
<dbReference type="KEGG" id="dmm:dnm_015970"/>
<keyword evidence="4 7" id="KW-0812">Transmembrane</keyword>
<feature type="transmembrane region" description="Helical" evidence="7">
    <location>
        <begin position="12"/>
        <end position="34"/>
    </location>
</feature>
<reference evidence="9" key="1">
    <citation type="journal article" date="2021" name="Microb. Physiol.">
        <title>Proteogenomic Insights into the Physiology of Marine, Sulfate-Reducing, Filamentous Desulfonema limicola and Desulfonema magnum.</title>
        <authorList>
            <person name="Schnaars V."/>
            <person name="Wohlbrand L."/>
            <person name="Scheve S."/>
            <person name="Hinrichs C."/>
            <person name="Reinhardt R."/>
            <person name="Rabus R."/>
        </authorList>
    </citation>
    <scope>NUCLEOTIDE SEQUENCE</scope>
    <source>
        <strain evidence="9">4be13</strain>
    </source>
</reference>
<keyword evidence="10" id="KW-1185">Reference proteome</keyword>
<dbReference type="InterPro" id="IPR020846">
    <property type="entry name" value="MFS_dom"/>
</dbReference>
<gene>
    <name evidence="9" type="ORF">dnm_015970</name>
</gene>
<evidence type="ECO:0000256" key="6">
    <source>
        <dbReference type="ARBA" id="ARBA00023136"/>
    </source>
</evidence>
<dbReference type="AlphaFoldDB" id="A0A975GL87"/>
<dbReference type="RefSeq" id="WP_207681583.1">
    <property type="nucleotide sequence ID" value="NZ_CP061800.1"/>
</dbReference>
<dbReference type="PANTHER" id="PTHR23517">
    <property type="entry name" value="RESISTANCE PROTEIN MDTM, PUTATIVE-RELATED-RELATED"/>
    <property type="match status" value="1"/>
</dbReference>
<proteinExistence type="predicted"/>
<feature type="transmembrane region" description="Helical" evidence="7">
    <location>
        <begin position="214"/>
        <end position="233"/>
    </location>
</feature>
<evidence type="ECO:0000313" key="10">
    <source>
        <dbReference type="Proteomes" id="UP000663722"/>
    </source>
</evidence>
<dbReference type="InterPro" id="IPR050171">
    <property type="entry name" value="MFS_Transporters"/>
</dbReference>
<feature type="transmembrane region" description="Helical" evidence="7">
    <location>
        <begin position="162"/>
        <end position="182"/>
    </location>
</feature>
<dbReference type="CDD" id="cd17325">
    <property type="entry name" value="MFS_MdtG_SLC18_like"/>
    <property type="match status" value="1"/>
</dbReference>
<protein>
    <submittedName>
        <fullName evidence="9">Major facilitator superfamily transporter</fullName>
    </submittedName>
</protein>
<evidence type="ECO:0000313" key="9">
    <source>
        <dbReference type="EMBL" id="QTA85586.1"/>
    </source>
</evidence>
<dbReference type="InterPro" id="IPR036259">
    <property type="entry name" value="MFS_trans_sf"/>
</dbReference>
<keyword evidence="6 7" id="KW-0472">Membrane</keyword>
<evidence type="ECO:0000256" key="2">
    <source>
        <dbReference type="ARBA" id="ARBA00022448"/>
    </source>
</evidence>
<feature type="transmembrane region" description="Helical" evidence="7">
    <location>
        <begin position="98"/>
        <end position="119"/>
    </location>
</feature>
<dbReference type="InterPro" id="IPR011701">
    <property type="entry name" value="MFS"/>
</dbReference>
<feature type="transmembrane region" description="Helical" evidence="7">
    <location>
        <begin position="365"/>
        <end position="385"/>
    </location>
</feature>
<dbReference type="PROSITE" id="PS50850">
    <property type="entry name" value="MFS"/>
    <property type="match status" value="1"/>
</dbReference>
<dbReference type="Gene3D" id="1.20.1250.20">
    <property type="entry name" value="MFS general substrate transporter like domains"/>
    <property type="match status" value="1"/>
</dbReference>
<comment type="subcellular location">
    <subcellularLocation>
        <location evidence="1">Cell membrane</location>
        <topology evidence="1">Multi-pass membrane protein</topology>
    </subcellularLocation>
</comment>
<evidence type="ECO:0000256" key="5">
    <source>
        <dbReference type="ARBA" id="ARBA00022989"/>
    </source>
</evidence>
<feature type="transmembrane region" description="Helical" evidence="7">
    <location>
        <begin position="274"/>
        <end position="293"/>
    </location>
</feature>
<accession>A0A975GL87</accession>
<feature type="transmembrane region" description="Helical" evidence="7">
    <location>
        <begin position="245"/>
        <end position="267"/>
    </location>
</feature>
<dbReference type="GO" id="GO:0005886">
    <property type="term" value="C:plasma membrane"/>
    <property type="evidence" value="ECO:0007669"/>
    <property type="project" value="UniProtKB-SubCell"/>
</dbReference>
<keyword evidence="3" id="KW-1003">Cell membrane</keyword>
<evidence type="ECO:0000256" key="3">
    <source>
        <dbReference type="ARBA" id="ARBA00022475"/>
    </source>
</evidence>
<dbReference type="Pfam" id="PF07690">
    <property type="entry name" value="MFS_1"/>
    <property type="match status" value="1"/>
</dbReference>
<feature type="transmembrane region" description="Helical" evidence="7">
    <location>
        <begin position="334"/>
        <end position="353"/>
    </location>
</feature>